<evidence type="ECO:0000256" key="3">
    <source>
        <dbReference type="ARBA" id="ARBA00023002"/>
    </source>
</evidence>
<sequence length="281" mass="30432">MSLVYLVTGANKGIGYEAVRLLSERLGAKAIVLLGTRSLENGTRAITAMQQANPKCTYENVHPIEIDVSKPSSIQAAAAEVRSTYGSLHVLINNAGVFGQVEGPEMCFQVNVFGAHDTLVAFQPLMIPNQSIHIVVASQVGAWTWAALSPELQATLTNFETLNPNHVNELAQDWLHFARHETSKHQWPDAAATYGPYGISKTLVIAQTRKWAVDHPTIKTVIVCPGYCATDLNNHSGVRTATQGGDSVIFPIFHPDATQTGGFYQDGAVLSFYAPQPAELH</sequence>
<protein>
    <submittedName>
        <fullName evidence="5">Aste57867_7531 protein</fullName>
    </submittedName>
</protein>
<reference evidence="4" key="2">
    <citation type="submission" date="2019-06" db="EMBL/GenBank/DDBJ databases">
        <title>Genomics analysis of Aphanomyces spp. identifies a new class of oomycete effector associated with host adaptation.</title>
        <authorList>
            <person name="Gaulin E."/>
        </authorList>
    </citation>
    <scope>NUCLEOTIDE SEQUENCE</scope>
    <source>
        <strain evidence="4">CBS 578.67</strain>
    </source>
</reference>
<keyword evidence="6" id="KW-1185">Reference proteome</keyword>
<dbReference type="EMBL" id="VJMH01004104">
    <property type="protein sequence ID" value="KAF0703773.1"/>
    <property type="molecule type" value="Genomic_DNA"/>
</dbReference>
<dbReference type="Proteomes" id="UP000332933">
    <property type="component" value="Unassembled WGS sequence"/>
</dbReference>
<evidence type="ECO:0000256" key="1">
    <source>
        <dbReference type="ARBA" id="ARBA00006484"/>
    </source>
</evidence>
<evidence type="ECO:0000313" key="6">
    <source>
        <dbReference type="Proteomes" id="UP000332933"/>
    </source>
</evidence>
<dbReference type="AlphaFoldDB" id="A0A485KIH9"/>
<keyword evidence="3" id="KW-0560">Oxidoreductase</keyword>
<proteinExistence type="inferred from homology"/>
<evidence type="ECO:0000256" key="2">
    <source>
        <dbReference type="ARBA" id="ARBA00022857"/>
    </source>
</evidence>
<dbReference type="PANTHER" id="PTHR43490:SF99">
    <property type="entry name" value="SHORT-CHAIN DEHYDROGENASE_REDUCTASE"/>
    <property type="match status" value="1"/>
</dbReference>
<dbReference type="SUPFAM" id="SSF51735">
    <property type="entry name" value="NAD(P)-binding Rossmann-fold domains"/>
    <property type="match status" value="1"/>
</dbReference>
<dbReference type="GO" id="GO:0016491">
    <property type="term" value="F:oxidoreductase activity"/>
    <property type="evidence" value="ECO:0007669"/>
    <property type="project" value="UniProtKB-KW"/>
</dbReference>
<dbReference type="Gene3D" id="3.40.50.720">
    <property type="entry name" value="NAD(P)-binding Rossmann-like Domain"/>
    <property type="match status" value="1"/>
</dbReference>
<comment type="similarity">
    <text evidence="1">Belongs to the short-chain dehydrogenases/reductases (SDR) family.</text>
</comment>
<name>A0A485KIH9_9STRA</name>
<dbReference type="GO" id="GO:0016020">
    <property type="term" value="C:membrane"/>
    <property type="evidence" value="ECO:0007669"/>
    <property type="project" value="TreeGrafter"/>
</dbReference>
<dbReference type="OrthoDB" id="62125at2759"/>
<reference evidence="5 6" key="1">
    <citation type="submission" date="2019-03" db="EMBL/GenBank/DDBJ databases">
        <authorList>
            <person name="Gaulin E."/>
            <person name="Dumas B."/>
        </authorList>
    </citation>
    <scope>NUCLEOTIDE SEQUENCE [LARGE SCALE GENOMIC DNA]</scope>
    <source>
        <strain evidence="5">CBS 568.67</strain>
    </source>
</reference>
<evidence type="ECO:0000313" key="5">
    <source>
        <dbReference type="EMBL" id="VFT84440.1"/>
    </source>
</evidence>
<gene>
    <name evidence="5" type="primary">Aste57867_7531</name>
    <name evidence="4" type="ORF">As57867_007505</name>
    <name evidence="5" type="ORF">ASTE57867_7531</name>
</gene>
<organism evidence="5 6">
    <name type="scientific">Aphanomyces stellatus</name>
    <dbReference type="NCBI Taxonomy" id="120398"/>
    <lineage>
        <taxon>Eukaryota</taxon>
        <taxon>Sar</taxon>
        <taxon>Stramenopiles</taxon>
        <taxon>Oomycota</taxon>
        <taxon>Saprolegniomycetes</taxon>
        <taxon>Saprolegniales</taxon>
        <taxon>Verrucalvaceae</taxon>
        <taxon>Aphanomyces</taxon>
    </lineage>
</organism>
<accession>A0A485KIH9</accession>
<dbReference type="Pfam" id="PF00106">
    <property type="entry name" value="adh_short"/>
    <property type="match status" value="1"/>
</dbReference>
<dbReference type="PRINTS" id="PR00081">
    <property type="entry name" value="GDHRDH"/>
</dbReference>
<dbReference type="InterPro" id="IPR002347">
    <property type="entry name" value="SDR_fam"/>
</dbReference>
<dbReference type="InterPro" id="IPR036291">
    <property type="entry name" value="NAD(P)-bd_dom_sf"/>
</dbReference>
<dbReference type="PANTHER" id="PTHR43490">
    <property type="entry name" value="(+)-NEOMENTHOL DEHYDROGENASE"/>
    <property type="match status" value="1"/>
</dbReference>
<evidence type="ECO:0000313" key="4">
    <source>
        <dbReference type="EMBL" id="KAF0703773.1"/>
    </source>
</evidence>
<dbReference type="EMBL" id="CAADRA010004116">
    <property type="protein sequence ID" value="VFT84440.1"/>
    <property type="molecule type" value="Genomic_DNA"/>
</dbReference>
<keyword evidence="2" id="KW-0521">NADP</keyword>